<proteinExistence type="predicted"/>
<reference evidence="1" key="1">
    <citation type="journal article" date="2014" name="Front. Microbiol.">
        <title>High frequency of phylogenetically diverse reductive dehalogenase-homologous genes in deep subseafloor sedimentary metagenomes.</title>
        <authorList>
            <person name="Kawai M."/>
            <person name="Futagami T."/>
            <person name="Toyoda A."/>
            <person name="Takaki Y."/>
            <person name="Nishi S."/>
            <person name="Hori S."/>
            <person name="Arai W."/>
            <person name="Tsubouchi T."/>
            <person name="Morono Y."/>
            <person name="Uchiyama I."/>
            <person name="Ito T."/>
            <person name="Fujiyama A."/>
            <person name="Inagaki F."/>
            <person name="Takami H."/>
        </authorList>
    </citation>
    <scope>NUCLEOTIDE SEQUENCE</scope>
    <source>
        <strain evidence="1">Expedition CK06-06</strain>
    </source>
</reference>
<evidence type="ECO:0000313" key="1">
    <source>
        <dbReference type="EMBL" id="GAI30133.1"/>
    </source>
</evidence>
<name>X1MFT2_9ZZZZ</name>
<gene>
    <name evidence="1" type="ORF">S06H3_25003</name>
</gene>
<protein>
    <submittedName>
        <fullName evidence="1">Uncharacterized protein</fullName>
    </submittedName>
</protein>
<organism evidence="1">
    <name type="scientific">marine sediment metagenome</name>
    <dbReference type="NCBI Taxonomy" id="412755"/>
    <lineage>
        <taxon>unclassified sequences</taxon>
        <taxon>metagenomes</taxon>
        <taxon>ecological metagenomes</taxon>
    </lineage>
</organism>
<dbReference type="AlphaFoldDB" id="X1MFT2"/>
<sequence length="30" mass="3586">TYATPMPIEYITSILRFLFFRERYAALNMG</sequence>
<accession>X1MFT2</accession>
<feature type="non-terminal residue" evidence="1">
    <location>
        <position position="1"/>
    </location>
</feature>
<comment type="caution">
    <text evidence="1">The sequence shown here is derived from an EMBL/GenBank/DDBJ whole genome shotgun (WGS) entry which is preliminary data.</text>
</comment>
<dbReference type="EMBL" id="BARV01014190">
    <property type="protein sequence ID" value="GAI30133.1"/>
    <property type="molecule type" value="Genomic_DNA"/>
</dbReference>